<feature type="domain" description="Aldehyde dehydrogenase" evidence="5">
    <location>
        <begin position="29"/>
        <end position="487"/>
    </location>
</feature>
<evidence type="ECO:0000256" key="3">
    <source>
        <dbReference type="PROSITE-ProRule" id="PRU10007"/>
    </source>
</evidence>
<gene>
    <name evidence="6" type="primary">ALD5_3</name>
    <name evidence="6" type="ORF">EHS24_003416</name>
</gene>
<dbReference type="GO" id="GO:0004030">
    <property type="term" value="F:aldehyde dehydrogenase [NAD(P)+] activity"/>
    <property type="evidence" value="ECO:0007669"/>
    <property type="project" value="UniProtKB-ARBA"/>
</dbReference>
<dbReference type="GeneID" id="39587959"/>
<comment type="caution">
    <text evidence="6">The sequence shown here is derived from an EMBL/GenBank/DDBJ whole genome shotgun (WGS) entry which is preliminary data.</text>
</comment>
<dbReference type="STRING" id="105984.A0A427XFF5"/>
<dbReference type="FunFam" id="3.40.309.10:FF:000001">
    <property type="entry name" value="Mitochondrial aldehyde dehydrogenase 2"/>
    <property type="match status" value="1"/>
</dbReference>
<dbReference type="PROSITE" id="PS00687">
    <property type="entry name" value="ALDEHYDE_DEHYDR_GLU"/>
    <property type="match status" value="1"/>
</dbReference>
<dbReference type="PROSITE" id="PS00070">
    <property type="entry name" value="ALDEHYDE_DEHYDR_CYS"/>
    <property type="match status" value="1"/>
</dbReference>
<feature type="active site" evidence="3">
    <location>
        <position position="265"/>
    </location>
</feature>
<proteinExistence type="inferred from homology"/>
<dbReference type="InterPro" id="IPR016160">
    <property type="entry name" value="Ald_DH_CS_CYS"/>
</dbReference>
<dbReference type="Pfam" id="PF00171">
    <property type="entry name" value="Aldedh"/>
    <property type="match status" value="1"/>
</dbReference>
<reference evidence="6 7" key="1">
    <citation type="submission" date="2018-11" db="EMBL/GenBank/DDBJ databases">
        <title>Genome sequence of Apiotrichum porosum DSM 27194.</title>
        <authorList>
            <person name="Aliyu H."/>
            <person name="Gorte O."/>
            <person name="Ochsenreither K."/>
        </authorList>
    </citation>
    <scope>NUCLEOTIDE SEQUENCE [LARGE SCALE GENOMIC DNA]</scope>
    <source>
        <strain evidence="6 7">DSM 27194</strain>
    </source>
</reference>
<evidence type="ECO:0000313" key="6">
    <source>
        <dbReference type="EMBL" id="RSH77444.1"/>
    </source>
</evidence>
<dbReference type="SUPFAM" id="SSF53720">
    <property type="entry name" value="ALDH-like"/>
    <property type="match status" value="1"/>
</dbReference>
<evidence type="ECO:0000313" key="7">
    <source>
        <dbReference type="Proteomes" id="UP000279236"/>
    </source>
</evidence>
<dbReference type="InterPro" id="IPR016162">
    <property type="entry name" value="Ald_DH_N"/>
</dbReference>
<dbReference type="GO" id="GO:0019413">
    <property type="term" value="P:acetate biosynthetic process"/>
    <property type="evidence" value="ECO:0007669"/>
    <property type="project" value="UniProtKB-ARBA"/>
</dbReference>
<name>A0A427XFF5_9TREE</name>
<dbReference type="InterPro" id="IPR016163">
    <property type="entry name" value="Ald_DH_C"/>
</dbReference>
<dbReference type="InterPro" id="IPR029510">
    <property type="entry name" value="Ald_DH_CS_GLU"/>
</dbReference>
<dbReference type="InterPro" id="IPR016161">
    <property type="entry name" value="Ald_DH/histidinol_DH"/>
</dbReference>
<dbReference type="Gene3D" id="3.40.309.10">
    <property type="entry name" value="Aldehyde Dehydrogenase, Chain A, domain 2"/>
    <property type="match status" value="1"/>
</dbReference>
<dbReference type="FunFam" id="3.40.605.10:FF:000026">
    <property type="entry name" value="Aldehyde dehydrogenase, putative"/>
    <property type="match status" value="1"/>
</dbReference>
<evidence type="ECO:0000256" key="4">
    <source>
        <dbReference type="RuleBase" id="RU003345"/>
    </source>
</evidence>
<dbReference type="Gene3D" id="3.40.605.10">
    <property type="entry name" value="Aldehyde Dehydrogenase, Chain A, domain 1"/>
    <property type="match status" value="1"/>
</dbReference>
<dbReference type="OrthoDB" id="310895at2759"/>
<accession>A0A427XFF5</accession>
<evidence type="ECO:0000259" key="5">
    <source>
        <dbReference type="Pfam" id="PF00171"/>
    </source>
</evidence>
<dbReference type="EMBL" id="RSCE01000016">
    <property type="protein sequence ID" value="RSH77444.1"/>
    <property type="molecule type" value="Genomic_DNA"/>
</dbReference>
<protein>
    <submittedName>
        <fullName evidence="6">Aldehyde dehydrogenase (NAD(P)(+)) ald5</fullName>
    </submittedName>
</protein>
<evidence type="ECO:0000256" key="1">
    <source>
        <dbReference type="ARBA" id="ARBA00009986"/>
    </source>
</evidence>
<evidence type="ECO:0000256" key="2">
    <source>
        <dbReference type="ARBA" id="ARBA00023002"/>
    </source>
</evidence>
<dbReference type="PANTHER" id="PTHR11699">
    <property type="entry name" value="ALDEHYDE DEHYDROGENASE-RELATED"/>
    <property type="match status" value="1"/>
</dbReference>
<dbReference type="Proteomes" id="UP000279236">
    <property type="component" value="Unassembled WGS sequence"/>
</dbReference>
<dbReference type="RefSeq" id="XP_028472591.1">
    <property type="nucleotide sequence ID" value="XM_028619095.1"/>
</dbReference>
<dbReference type="AlphaFoldDB" id="A0A427XFF5"/>
<dbReference type="FunFam" id="3.40.605.10:FF:000001">
    <property type="entry name" value="Aldehyde dehydrogenase 1"/>
    <property type="match status" value="1"/>
</dbReference>
<organism evidence="6 7">
    <name type="scientific">Apiotrichum porosum</name>
    <dbReference type="NCBI Taxonomy" id="105984"/>
    <lineage>
        <taxon>Eukaryota</taxon>
        <taxon>Fungi</taxon>
        <taxon>Dikarya</taxon>
        <taxon>Basidiomycota</taxon>
        <taxon>Agaricomycotina</taxon>
        <taxon>Tremellomycetes</taxon>
        <taxon>Trichosporonales</taxon>
        <taxon>Trichosporonaceae</taxon>
        <taxon>Apiotrichum</taxon>
    </lineage>
</organism>
<keyword evidence="7" id="KW-1185">Reference proteome</keyword>
<keyword evidence="2 4" id="KW-0560">Oxidoreductase</keyword>
<comment type="similarity">
    <text evidence="1 4">Belongs to the aldehyde dehydrogenase family.</text>
</comment>
<dbReference type="InterPro" id="IPR015590">
    <property type="entry name" value="Aldehyde_DH_dom"/>
</dbReference>
<sequence length="496" mass="52660">MSTLAATQISLPNGKTYAQPTGLFINNEFVAGSDAKIDTIDPYTGKVICAMEAASAADIDVAVAAAEKAKRGWRDTLPAQRAALLNKMADLIERDADIIAAIDSTDNGKAFTMARHVDLVGAISCFRFYAGYADKIHGQTMELGRDMHGYTKREPYGVCGQIIPWNFPFLMWAWKVAPALATGNVIVLKSAEQTPLSCAYGASLIKEAGFPPGVANFVTGLGKTTGVAIATHMKIRKVAFTGSTLVGRQIMKMAAESNLKKVSLELGGKSPHIIFADADFDKAVETVANGIYFNQGQVCVAGSRAFVEAPIYDKFLEALKARTAQVKSGNPFDPTTYHGPQVSAIQCERINALIEGGVKAGAKVVAGGGKHELGGLFISPTVFSDVTGTSPLQNEIFGPVLVISPFKTIEEVVAIANDTEYGLASGLHTSSIDTALRMADELEAGTVWINHYGGASPQLPFGGYKQSGIGRENGDAVIGEYTQIKTVSIARNNNKK</sequence>